<accession>A0A8T0P8Q3</accession>
<comment type="caution">
    <text evidence="2">The sequence shown here is derived from an EMBL/GenBank/DDBJ whole genome shotgun (WGS) entry which is preliminary data.</text>
</comment>
<organism evidence="2 3">
    <name type="scientific">Panicum virgatum</name>
    <name type="common">Blackwell switchgrass</name>
    <dbReference type="NCBI Taxonomy" id="38727"/>
    <lineage>
        <taxon>Eukaryota</taxon>
        <taxon>Viridiplantae</taxon>
        <taxon>Streptophyta</taxon>
        <taxon>Embryophyta</taxon>
        <taxon>Tracheophyta</taxon>
        <taxon>Spermatophyta</taxon>
        <taxon>Magnoliopsida</taxon>
        <taxon>Liliopsida</taxon>
        <taxon>Poales</taxon>
        <taxon>Poaceae</taxon>
        <taxon>PACMAD clade</taxon>
        <taxon>Panicoideae</taxon>
        <taxon>Panicodae</taxon>
        <taxon>Paniceae</taxon>
        <taxon>Panicinae</taxon>
        <taxon>Panicum</taxon>
        <taxon>Panicum sect. Hiantes</taxon>
    </lineage>
</organism>
<protein>
    <submittedName>
        <fullName evidence="2">Uncharacterized protein</fullName>
    </submittedName>
</protein>
<feature type="region of interest" description="Disordered" evidence="1">
    <location>
        <begin position="1"/>
        <end position="20"/>
    </location>
</feature>
<dbReference type="EMBL" id="CM029052">
    <property type="protein sequence ID" value="KAG2557368.1"/>
    <property type="molecule type" value="Genomic_DNA"/>
</dbReference>
<keyword evidence="3" id="KW-1185">Reference proteome</keyword>
<gene>
    <name evidence="2" type="ORF">PVAP13_8NG126601</name>
</gene>
<sequence>MGRAITGTAGSGTSSDACKKQKNGCHPMPLPALPHAPEGCSAPPVSSSASQPASSSALPLHCVLPPSTATLRRVCHRQAPRSCVARRCHHACLPAATAMPPFALSSVASLPSRTRRLPPASTHRSTTPYPPPAHRAASLCMACTNSFFDYKFDLKYLTNIKKSESVVRVFKKE</sequence>
<evidence type="ECO:0000256" key="1">
    <source>
        <dbReference type="SAM" id="MobiDB-lite"/>
    </source>
</evidence>
<proteinExistence type="predicted"/>
<dbReference type="Proteomes" id="UP000823388">
    <property type="component" value="Chromosome 8N"/>
</dbReference>
<dbReference type="AlphaFoldDB" id="A0A8T0P8Q3"/>
<name>A0A8T0P8Q3_PANVG</name>
<evidence type="ECO:0000313" key="3">
    <source>
        <dbReference type="Proteomes" id="UP000823388"/>
    </source>
</evidence>
<evidence type="ECO:0000313" key="2">
    <source>
        <dbReference type="EMBL" id="KAG2557368.1"/>
    </source>
</evidence>
<reference evidence="2" key="1">
    <citation type="submission" date="2020-05" db="EMBL/GenBank/DDBJ databases">
        <title>WGS assembly of Panicum virgatum.</title>
        <authorList>
            <person name="Lovell J.T."/>
            <person name="Jenkins J."/>
            <person name="Shu S."/>
            <person name="Juenger T.E."/>
            <person name="Schmutz J."/>
        </authorList>
    </citation>
    <scope>NUCLEOTIDE SEQUENCE</scope>
    <source>
        <strain evidence="2">AP13</strain>
    </source>
</reference>